<protein>
    <submittedName>
        <fullName evidence="1">Uncharacterized protein</fullName>
    </submittedName>
</protein>
<reference evidence="2" key="1">
    <citation type="submission" date="2019-10" db="EMBL/GenBank/DDBJ databases">
        <title>Lacipirellula parvula gen. nov., sp. nov., representing a lineage of planctomycetes widespread in freshwater anoxic habitats, and description of the family Lacipirellulaceae.</title>
        <authorList>
            <person name="Dedysh S.N."/>
            <person name="Kulichevskaya I.S."/>
            <person name="Beletsky A.V."/>
            <person name="Rakitin A.L."/>
            <person name="Mardanov A.V."/>
            <person name="Ivanova A.A."/>
            <person name="Saltykova V.X."/>
            <person name="Rijpstra W.I.C."/>
            <person name="Sinninghe Damste J.S."/>
            <person name="Ravin N.V."/>
        </authorList>
    </citation>
    <scope>NUCLEOTIDE SEQUENCE [LARGE SCALE GENOMIC DNA]</scope>
    <source>
        <strain evidence="2">PX69</strain>
    </source>
</reference>
<dbReference type="EMBL" id="AP021861">
    <property type="protein sequence ID" value="BBO33791.1"/>
    <property type="molecule type" value="Genomic_DNA"/>
</dbReference>
<dbReference type="KEGG" id="lpav:PLANPX_3403"/>
<accession>A0A5K7XFY6</accession>
<sequence>MPEMDEEVRLVWIALTQSIRSTRFMLLKLGGALHAIQSLGVRSSDFRALSVDELWRRRENQEPLPDVPRTLLEDLDSLKMWSDILRKSQRGLGRCSTELNSAVTAMPEELVTLLSGVRCAPWRAHFRRYYADRLLDLPNLVLKFRMAHLCEEAIPPGYDESSTLASLPYLLAHSEVCTPFPHWSRLLRRADSYVADLHAIADDVGAAIPDGPVPPNRWRRDGIVTAQGMTPLSWKLVTFLWERYRRAGTIEECADAVFGEDSRTVDKTRTGSHRKKVNEFFRSNGIGWKVKTEGDYVVMEPVAPLASPPTD</sequence>
<dbReference type="Proteomes" id="UP000326837">
    <property type="component" value="Chromosome"/>
</dbReference>
<organism evidence="1 2">
    <name type="scientific">Lacipirellula parvula</name>
    <dbReference type="NCBI Taxonomy" id="2650471"/>
    <lineage>
        <taxon>Bacteria</taxon>
        <taxon>Pseudomonadati</taxon>
        <taxon>Planctomycetota</taxon>
        <taxon>Planctomycetia</taxon>
        <taxon>Pirellulales</taxon>
        <taxon>Lacipirellulaceae</taxon>
        <taxon>Lacipirellula</taxon>
    </lineage>
</organism>
<proteinExistence type="predicted"/>
<keyword evidence="2" id="KW-1185">Reference proteome</keyword>
<name>A0A5K7XFY6_9BACT</name>
<dbReference type="AlphaFoldDB" id="A0A5K7XFY6"/>
<gene>
    <name evidence="1" type="ORF">PLANPX_3403</name>
</gene>
<evidence type="ECO:0000313" key="2">
    <source>
        <dbReference type="Proteomes" id="UP000326837"/>
    </source>
</evidence>
<evidence type="ECO:0000313" key="1">
    <source>
        <dbReference type="EMBL" id="BBO33791.1"/>
    </source>
</evidence>